<sequence>MQHKHGISPRMEHYSCMVTLLGRAGKLDDAYDIINQMPFEPDGCIWGSLLGSCRVHGNVVLAEPENASNYVLLSNIYAYKKMWDGVNRLRDMMKTVGLKKEKGCSWIEIKNKVHMLLAGDSSNPMMAAITEKQ</sequence>
<keyword evidence="2" id="KW-0809">Transit peptide</keyword>
<dbReference type="EnsemblPlants" id="ORUFI05G15070.1">
    <property type="protein sequence ID" value="ORUFI05G15070.1"/>
    <property type="gene ID" value="ORUFI05G15070"/>
</dbReference>
<accession>A0A0E0PLK3</accession>
<dbReference type="PANTHER" id="PTHR47926">
    <property type="entry name" value="PENTATRICOPEPTIDE REPEAT-CONTAINING PROTEIN"/>
    <property type="match status" value="1"/>
</dbReference>
<organism evidence="3 4">
    <name type="scientific">Oryza rufipogon</name>
    <name type="common">Brownbeard rice</name>
    <name type="synonym">Asian wild rice</name>
    <dbReference type="NCBI Taxonomy" id="4529"/>
    <lineage>
        <taxon>Eukaryota</taxon>
        <taxon>Viridiplantae</taxon>
        <taxon>Streptophyta</taxon>
        <taxon>Embryophyta</taxon>
        <taxon>Tracheophyta</taxon>
        <taxon>Spermatophyta</taxon>
        <taxon>Magnoliopsida</taxon>
        <taxon>Liliopsida</taxon>
        <taxon>Poales</taxon>
        <taxon>Poaceae</taxon>
        <taxon>BOP clade</taxon>
        <taxon>Oryzoideae</taxon>
        <taxon>Oryzeae</taxon>
        <taxon>Oryzinae</taxon>
        <taxon>Oryza</taxon>
    </lineage>
</organism>
<dbReference type="Proteomes" id="UP000008022">
    <property type="component" value="Unassembled WGS sequence"/>
</dbReference>
<evidence type="ECO:0000256" key="2">
    <source>
        <dbReference type="ARBA" id="ARBA00022946"/>
    </source>
</evidence>
<dbReference type="AlphaFoldDB" id="A0A0E0PLK3"/>
<dbReference type="InterPro" id="IPR002885">
    <property type="entry name" value="PPR_rpt"/>
</dbReference>
<dbReference type="eggNOG" id="KOG4197">
    <property type="taxonomic scope" value="Eukaryota"/>
</dbReference>
<keyword evidence="1" id="KW-0677">Repeat</keyword>
<dbReference type="NCBIfam" id="TIGR00756">
    <property type="entry name" value="PPR"/>
    <property type="match status" value="1"/>
</dbReference>
<dbReference type="InterPro" id="IPR046848">
    <property type="entry name" value="E_motif"/>
</dbReference>
<evidence type="ECO:0000256" key="1">
    <source>
        <dbReference type="ARBA" id="ARBA00022737"/>
    </source>
</evidence>
<protein>
    <recommendedName>
        <fullName evidence="5">DYW domain-containing protein</fullName>
    </recommendedName>
</protein>
<reference evidence="3" key="2">
    <citation type="submission" date="2015-06" db="UniProtKB">
        <authorList>
            <consortium name="EnsemblPlants"/>
        </authorList>
    </citation>
    <scope>IDENTIFICATION</scope>
</reference>
<dbReference type="InterPro" id="IPR046960">
    <property type="entry name" value="PPR_At4g14850-like_plant"/>
</dbReference>
<evidence type="ECO:0008006" key="5">
    <source>
        <dbReference type="Google" id="ProtNLM"/>
    </source>
</evidence>
<dbReference type="OMA" id="ELSMHIK"/>
<dbReference type="Gramene" id="ORUFI05G15070.1">
    <property type="protein sequence ID" value="ORUFI05G15070.1"/>
    <property type="gene ID" value="ORUFI05G15070"/>
</dbReference>
<dbReference type="InterPro" id="IPR011990">
    <property type="entry name" value="TPR-like_helical_dom_sf"/>
</dbReference>
<dbReference type="Pfam" id="PF01535">
    <property type="entry name" value="PPR"/>
    <property type="match status" value="1"/>
</dbReference>
<dbReference type="HOGENOM" id="CLU_002706_40_1_1"/>
<dbReference type="Gene3D" id="1.25.40.10">
    <property type="entry name" value="Tetratricopeptide repeat domain"/>
    <property type="match status" value="1"/>
</dbReference>
<reference evidence="4" key="1">
    <citation type="submission" date="2013-06" db="EMBL/GenBank/DDBJ databases">
        <authorList>
            <person name="Zhao Q."/>
        </authorList>
    </citation>
    <scope>NUCLEOTIDE SEQUENCE</scope>
    <source>
        <strain evidence="4">cv. W1943</strain>
    </source>
</reference>
<dbReference type="GO" id="GO:0003723">
    <property type="term" value="F:RNA binding"/>
    <property type="evidence" value="ECO:0007669"/>
    <property type="project" value="InterPro"/>
</dbReference>
<keyword evidence="4" id="KW-1185">Reference proteome</keyword>
<dbReference type="GO" id="GO:0009451">
    <property type="term" value="P:RNA modification"/>
    <property type="evidence" value="ECO:0007669"/>
    <property type="project" value="InterPro"/>
</dbReference>
<evidence type="ECO:0000313" key="3">
    <source>
        <dbReference type="EnsemblPlants" id="ORUFI05G15070.1"/>
    </source>
</evidence>
<dbReference type="PANTHER" id="PTHR47926:SF386">
    <property type="entry name" value="PENTATRICOPEPTIDE REPEAT-CONTAINING PROTEIN"/>
    <property type="match status" value="1"/>
</dbReference>
<proteinExistence type="predicted"/>
<name>A0A0E0PLK3_ORYRU</name>
<evidence type="ECO:0000313" key="4">
    <source>
        <dbReference type="Proteomes" id="UP000008022"/>
    </source>
</evidence>
<dbReference type="Pfam" id="PF20431">
    <property type="entry name" value="E_motif"/>
    <property type="match status" value="1"/>
</dbReference>
<dbReference type="STRING" id="4529.A0A0E0PLK3"/>